<keyword evidence="4 6" id="KW-0472">Membrane</keyword>
<feature type="transmembrane region" description="Helical" evidence="6">
    <location>
        <begin position="12"/>
        <end position="35"/>
    </location>
</feature>
<evidence type="ECO:0008006" key="9">
    <source>
        <dbReference type="Google" id="ProtNLM"/>
    </source>
</evidence>
<name>A0A9P0PPK5_ACAOB</name>
<keyword evidence="2" id="KW-0256">Endoplasmic reticulum</keyword>
<dbReference type="EMBL" id="CAKOFQ010007142">
    <property type="protein sequence ID" value="CAH1992421.1"/>
    <property type="molecule type" value="Genomic_DNA"/>
</dbReference>
<comment type="caution">
    <text evidence="7">The sequence shown here is derived from an EMBL/GenBank/DDBJ whole genome shotgun (WGS) entry which is preliminary data.</text>
</comment>
<dbReference type="Proteomes" id="UP001152888">
    <property type="component" value="Unassembled WGS sequence"/>
</dbReference>
<dbReference type="PANTHER" id="PTHR31792:SF6">
    <property type="entry name" value="VACUOLAR ATPASE ASSEMBLY INTEGRAL MEMBRANE PROTEIN VMA21 HOMOLOG"/>
    <property type="match status" value="1"/>
</dbReference>
<evidence type="ECO:0000313" key="8">
    <source>
        <dbReference type="Proteomes" id="UP001152888"/>
    </source>
</evidence>
<keyword evidence="3 6" id="KW-1133">Transmembrane helix</keyword>
<keyword evidence="1 6" id="KW-0812">Transmembrane</keyword>
<proteinExistence type="predicted"/>
<gene>
    <name evidence="7" type="ORF">ACAOBT_LOCUS20847</name>
</gene>
<evidence type="ECO:0000256" key="1">
    <source>
        <dbReference type="ARBA" id="ARBA00022692"/>
    </source>
</evidence>
<feature type="transmembrane region" description="Helical" evidence="6">
    <location>
        <begin position="47"/>
        <end position="67"/>
    </location>
</feature>
<accession>A0A9P0PPK5</accession>
<evidence type="ECO:0000256" key="3">
    <source>
        <dbReference type="ARBA" id="ARBA00022989"/>
    </source>
</evidence>
<organism evidence="7 8">
    <name type="scientific">Acanthoscelides obtectus</name>
    <name type="common">Bean weevil</name>
    <name type="synonym">Bruchus obtectus</name>
    <dbReference type="NCBI Taxonomy" id="200917"/>
    <lineage>
        <taxon>Eukaryota</taxon>
        <taxon>Metazoa</taxon>
        <taxon>Ecdysozoa</taxon>
        <taxon>Arthropoda</taxon>
        <taxon>Hexapoda</taxon>
        <taxon>Insecta</taxon>
        <taxon>Pterygota</taxon>
        <taxon>Neoptera</taxon>
        <taxon>Endopterygota</taxon>
        <taxon>Coleoptera</taxon>
        <taxon>Polyphaga</taxon>
        <taxon>Cucujiformia</taxon>
        <taxon>Chrysomeloidea</taxon>
        <taxon>Chrysomelidae</taxon>
        <taxon>Bruchinae</taxon>
        <taxon>Bruchini</taxon>
        <taxon>Acanthoscelides</taxon>
    </lineage>
</organism>
<keyword evidence="8" id="KW-1185">Reference proteome</keyword>
<evidence type="ECO:0000256" key="5">
    <source>
        <dbReference type="ARBA" id="ARBA00023329"/>
    </source>
</evidence>
<sequence>MDAPLLSAFKTILVYSIFILASPITTFFVSKIFIFEGILGASPLTSNVWSAVFAVVVLHIAVGMYIYRAYFEADRSKPLVKTD</sequence>
<dbReference type="GO" id="GO:0070072">
    <property type="term" value="P:vacuolar proton-transporting V-type ATPase complex assembly"/>
    <property type="evidence" value="ECO:0007669"/>
    <property type="project" value="InterPro"/>
</dbReference>
<dbReference type="GO" id="GO:0005789">
    <property type="term" value="C:endoplasmic reticulum membrane"/>
    <property type="evidence" value="ECO:0007669"/>
    <property type="project" value="TreeGrafter"/>
</dbReference>
<evidence type="ECO:0000256" key="2">
    <source>
        <dbReference type="ARBA" id="ARBA00022824"/>
    </source>
</evidence>
<dbReference type="PANTHER" id="PTHR31792">
    <property type="entry name" value="VACUOLAR ATPASE ASSEMBLY INTEGRAL MEMBRANE PROTEIN VMA21"/>
    <property type="match status" value="1"/>
</dbReference>
<dbReference type="Pfam" id="PF09446">
    <property type="entry name" value="VMA21"/>
    <property type="match status" value="1"/>
</dbReference>
<evidence type="ECO:0000256" key="4">
    <source>
        <dbReference type="ARBA" id="ARBA00023136"/>
    </source>
</evidence>
<dbReference type="OrthoDB" id="160405at2759"/>
<protein>
    <recommendedName>
        <fullName evidence="9">Vacuolar ATPase assembly integral membrane protein VMA21 homolog</fullName>
    </recommendedName>
</protein>
<keyword evidence="5" id="KW-0968">Cytoplasmic vesicle</keyword>
<dbReference type="InterPro" id="IPR019013">
    <property type="entry name" value="Vma21"/>
</dbReference>
<evidence type="ECO:0000313" key="7">
    <source>
        <dbReference type="EMBL" id="CAH1992421.1"/>
    </source>
</evidence>
<reference evidence="7" key="1">
    <citation type="submission" date="2022-03" db="EMBL/GenBank/DDBJ databases">
        <authorList>
            <person name="Sayadi A."/>
        </authorList>
    </citation>
    <scope>NUCLEOTIDE SEQUENCE</scope>
</reference>
<dbReference type="GO" id="GO:0031410">
    <property type="term" value="C:cytoplasmic vesicle"/>
    <property type="evidence" value="ECO:0007669"/>
    <property type="project" value="UniProtKB-KW"/>
</dbReference>
<evidence type="ECO:0000256" key="6">
    <source>
        <dbReference type="SAM" id="Phobius"/>
    </source>
</evidence>
<dbReference type="AlphaFoldDB" id="A0A9P0PPK5"/>